<dbReference type="InterPro" id="IPR014305">
    <property type="entry name" value="RNA_pol_sigma-G_actinobac"/>
</dbReference>
<dbReference type="OrthoDB" id="3806887at2"/>
<dbReference type="Proteomes" id="UP000317982">
    <property type="component" value="Unassembled WGS sequence"/>
</dbReference>
<dbReference type="Pfam" id="PF08281">
    <property type="entry name" value="Sigma70_r4_2"/>
    <property type="match status" value="1"/>
</dbReference>
<comment type="subunit">
    <text evidence="2">Interacts transiently with the RNA polymerase catalytic core formed by RpoA, RpoB, RpoC and RpoZ (2 alpha, 1 beta, 1 beta' and 1 omega subunit) to form the RNA polymerase holoenzyme that can initiate transcription.</text>
</comment>
<feature type="domain" description="SnoaL-like" evidence="10">
    <location>
        <begin position="193"/>
        <end position="285"/>
    </location>
</feature>
<keyword evidence="5 7" id="KW-0238">DNA-binding</keyword>
<dbReference type="InterPro" id="IPR000838">
    <property type="entry name" value="RNA_pol_sigma70_ECF_CS"/>
</dbReference>
<evidence type="ECO:0000259" key="10">
    <source>
        <dbReference type="Pfam" id="PF12680"/>
    </source>
</evidence>
<dbReference type="PANTHER" id="PTHR43133">
    <property type="entry name" value="RNA POLYMERASE ECF-TYPE SIGMA FACTO"/>
    <property type="match status" value="1"/>
</dbReference>
<dbReference type="GO" id="GO:0006950">
    <property type="term" value="P:response to stress"/>
    <property type="evidence" value="ECO:0007669"/>
    <property type="project" value="UniProtKB-ARBA"/>
</dbReference>
<dbReference type="RefSeq" id="WP_142703535.1">
    <property type="nucleotide sequence ID" value="NZ_VIRS01000003.1"/>
</dbReference>
<dbReference type="GO" id="GO:0003677">
    <property type="term" value="F:DNA binding"/>
    <property type="evidence" value="ECO:0007669"/>
    <property type="project" value="UniProtKB-KW"/>
</dbReference>
<dbReference type="InterPro" id="IPR039425">
    <property type="entry name" value="RNA_pol_sigma-70-like"/>
</dbReference>
<dbReference type="GO" id="GO:0006352">
    <property type="term" value="P:DNA-templated transcription initiation"/>
    <property type="evidence" value="ECO:0007669"/>
    <property type="project" value="InterPro"/>
</dbReference>
<dbReference type="Gene3D" id="3.10.450.50">
    <property type="match status" value="1"/>
</dbReference>
<comment type="caution">
    <text evidence="11">The sequence shown here is derived from an EMBL/GenBank/DDBJ whole genome shotgun (WGS) entry which is preliminary data.</text>
</comment>
<sequence length="303" mass="32637">MTPEDFSQLVAPLRGELHAHCYRMLGSVHDADDVVQETLVRAWKAIERFEDRGSGVRPWLYRIATNRCLTVLGGRGVSEFVEPYPGPEELGAESLGAESLGPGALGAEAPGPEALVVGREHLELAFVTAIQGLPGLQRAVLLLREAQGFSAAEVAELLSTSVPAVNSALQRARRSVPLPVAADPVDPGVWELARRYAAAWESGDVDAIVALFADDARYSMPPEPAVFSGVDAIRGFLVEGPLEYRWRFRATVANGQPAFGTYLWEDGWRPGGLDVLTMRGGQVTEVVSFLTADFEIFGLPAGL</sequence>
<dbReference type="InterPro" id="IPR013325">
    <property type="entry name" value="RNA_pol_sigma_r2"/>
</dbReference>
<evidence type="ECO:0000256" key="1">
    <source>
        <dbReference type="ARBA" id="ARBA00010641"/>
    </source>
</evidence>
<name>A0A545AXV0_9ACTN</name>
<dbReference type="InterPro" id="IPR013249">
    <property type="entry name" value="RNA_pol_sigma70_r4_t2"/>
</dbReference>
<protein>
    <recommendedName>
        <fullName evidence="7">RNA polymerase sigma factor</fullName>
    </recommendedName>
</protein>
<dbReference type="PANTHER" id="PTHR43133:SF65">
    <property type="entry name" value="ECF RNA POLYMERASE SIGMA FACTOR SIGG"/>
    <property type="match status" value="1"/>
</dbReference>
<evidence type="ECO:0000256" key="5">
    <source>
        <dbReference type="ARBA" id="ARBA00023125"/>
    </source>
</evidence>
<evidence type="ECO:0000259" key="9">
    <source>
        <dbReference type="Pfam" id="PF08281"/>
    </source>
</evidence>
<proteinExistence type="inferred from homology"/>
<dbReference type="InterPro" id="IPR014284">
    <property type="entry name" value="RNA_pol_sigma-70_dom"/>
</dbReference>
<dbReference type="SUPFAM" id="SSF88659">
    <property type="entry name" value="Sigma3 and sigma4 domains of RNA polymerase sigma factors"/>
    <property type="match status" value="1"/>
</dbReference>
<keyword evidence="4 7" id="KW-0731">Sigma factor</keyword>
<feature type="domain" description="RNA polymerase sigma factor 70 region 4 type 2" evidence="9">
    <location>
        <begin position="125"/>
        <end position="174"/>
    </location>
</feature>
<dbReference type="InterPro" id="IPR007627">
    <property type="entry name" value="RNA_pol_sigma70_r2"/>
</dbReference>
<dbReference type="NCBIfam" id="TIGR02937">
    <property type="entry name" value="sigma70-ECF"/>
    <property type="match status" value="1"/>
</dbReference>
<dbReference type="InParanoid" id="A0A545AXV0"/>
<dbReference type="CDD" id="cd00531">
    <property type="entry name" value="NTF2_like"/>
    <property type="match status" value="1"/>
</dbReference>
<evidence type="ECO:0000313" key="11">
    <source>
        <dbReference type="EMBL" id="TQS46128.1"/>
    </source>
</evidence>
<dbReference type="InterPro" id="IPR032710">
    <property type="entry name" value="NTF2-like_dom_sf"/>
</dbReference>
<evidence type="ECO:0000256" key="2">
    <source>
        <dbReference type="ARBA" id="ARBA00011344"/>
    </source>
</evidence>
<dbReference type="InterPro" id="IPR037401">
    <property type="entry name" value="SnoaL-like"/>
</dbReference>
<feature type="domain" description="RNA polymerase sigma-70 region 2" evidence="8">
    <location>
        <begin position="9"/>
        <end position="70"/>
    </location>
</feature>
<dbReference type="AlphaFoldDB" id="A0A545AXV0"/>
<dbReference type="NCBIfam" id="TIGR02960">
    <property type="entry name" value="SigX5"/>
    <property type="match status" value="1"/>
</dbReference>
<comment type="similarity">
    <text evidence="1 7">Belongs to the sigma-70 factor family. ECF subfamily.</text>
</comment>
<dbReference type="NCBIfam" id="NF006089">
    <property type="entry name" value="PRK08241.1"/>
    <property type="match status" value="1"/>
</dbReference>
<dbReference type="InterPro" id="IPR013324">
    <property type="entry name" value="RNA_pol_sigma_r3/r4-like"/>
</dbReference>
<evidence type="ECO:0000256" key="6">
    <source>
        <dbReference type="ARBA" id="ARBA00023163"/>
    </source>
</evidence>
<accession>A0A545AXV0</accession>
<dbReference type="Pfam" id="PF12680">
    <property type="entry name" value="SnoaL_2"/>
    <property type="match status" value="1"/>
</dbReference>
<evidence type="ECO:0000259" key="8">
    <source>
        <dbReference type="Pfam" id="PF04542"/>
    </source>
</evidence>
<dbReference type="InterPro" id="IPR036388">
    <property type="entry name" value="WH-like_DNA-bd_sf"/>
</dbReference>
<evidence type="ECO:0000256" key="4">
    <source>
        <dbReference type="ARBA" id="ARBA00023082"/>
    </source>
</evidence>
<keyword evidence="3 7" id="KW-0805">Transcription regulation</keyword>
<dbReference type="GO" id="GO:0016987">
    <property type="term" value="F:sigma factor activity"/>
    <property type="evidence" value="ECO:0007669"/>
    <property type="project" value="UniProtKB-KW"/>
</dbReference>
<reference evidence="11 12" key="1">
    <citation type="submission" date="2019-07" db="EMBL/GenBank/DDBJ databases">
        <title>Cryptosporangium phraense sp. nov., isolated from plant litter.</title>
        <authorList>
            <person name="Suriyachadkun C."/>
        </authorList>
    </citation>
    <scope>NUCLEOTIDE SEQUENCE [LARGE SCALE GENOMIC DNA]</scope>
    <source>
        <strain evidence="11 12">A-T 5661</strain>
    </source>
</reference>
<dbReference type="EMBL" id="VIRS01000003">
    <property type="protein sequence ID" value="TQS46128.1"/>
    <property type="molecule type" value="Genomic_DNA"/>
</dbReference>
<dbReference type="PROSITE" id="PS01063">
    <property type="entry name" value="SIGMA70_ECF"/>
    <property type="match status" value="1"/>
</dbReference>
<evidence type="ECO:0000256" key="3">
    <source>
        <dbReference type="ARBA" id="ARBA00023015"/>
    </source>
</evidence>
<dbReference type="SUPFAM" id="SSF54427">
    <property type="entry name" value="NTF2-like"/>
    <property type="match status" value="1"/>
</dbReference>
<keyword evidence="6 7" id="KW-0804">Transcription</keyword>
<organism evidence="11 12">
    <name type="scientific">Cryptosporangium phraense</name>
    <dbReference type="NCBI Taxonomy" id="2593070"/>
    <lineage>
        <taxon>Bacteria</taxon>
        <taxon>Bacillati</taxon>
        <taxon>Actinomycetota</taxon>
        <taxon>Actinomycetes</taxon>
        <taxon>Cryptosporangiales</taxon>
        <taxon>Cryptosporangiaceae</taxon>
        <taxon>Cryptosporangium</taxon>
    </lineage>
</organism>
<keyword evidence="12" id="KW-1185">Reference proteome</keyword>
<dbReference type="CDD" id="cd06171">
    <property type="entry name" value="Sigma70_r4"/>
    <property type="match status" value="1"/>
</dbReference>
<dbReference type="SUPFAM" id="SSF88946">
    <property type="entry name" value="Sigma2 domain of RNA polymerase sigma factors"/>
    <property type="match status" value="1"/>
</dbReference>
<dbReference type="Gene3D" id="1.10.1740.10">
    <property type="match status" value="1"/>
</dbReference>
<evidence type="ECO:0000313" key="12">
    <source>
        <dbReference type="Proteomes" id="UP000317982"/>
    </source>
</evidence>
<dbReference type="Gene3D" id="1.10.10.10">
    <property type="entry name" value="Winged helix-like DNA-binding domain superfamily/Winged helix DNA-binding domain"/>
    <property type="match status" value="1"/>
</dbReference>
<evidence type="ECO:0000256" key="7">
    <source>
        <dbReference type="RuleBase" id="RU000716"/>
    </source>
</evidence>
<gene>
    <name evidence="11" type="ORF">FL583_06515</name>
</gene>
<dbReference type="Pfam" id="PF04542">
    <property type="entry name" value="Sigma70_r2"/>
    <property type="match status" value="1"/>
</dbReference>